<reference evidence="3 4" key="1">
    <citation type="journal article" date="2023" name="Microbiol. Resour. Announc.">
        <title>Complete Genome Sequence of the First Colistin-Resistant Raoultella electrica Strain.</title>
        <authorList>
            <person name="Aldeia C."/>
            <person name="Campos-Madueno E.I."/>
            <person name="Sendi P."/>
            <person name="Endimiani A."/>
        </authorList>
    </citation>
    <scope>NUCLEOTIDE SEQUENCE [LARGE SCALE GENOMIC DNA]</scope>
    <source>
        <strain evidence="3 4">S2-IND-01-C</strain>
    </source>
</reference>
<proteinExistence type="predicted"/>
<organism evidence="3 4">
    <name type="scientific">Klebsiella electrica</name>
    <dbReference type="NCBI Taxonomy" id="1259973"/>
    <lineage>
        <taxon>Bacteria</taxon>
        <taxon>Pseudomonadati</taxon>
        <taxon>Pseudomonadota</taxon>
        <taxon>Gammaproteobacteria</taxon>
        <taxon>Enterobacterales</taxon>
        <taxon>Enterobacteriaceae</taxon>
        <taxon>Klebsiella/Raoultella group</taxon>
        <taxon>Klebsiella</taxon>
    </lineage>
</organism>
<dbReference type="Pfam" id="PF00171">
    <property type="entry name" value="Aldedh"/>
    <property type="match status" value="1"/>
</dbReference>
<protein>
    <submittedName>
        <fullName evidence="3">Aldehyde dehydrogenase family protein</fullName>
    </submittedName>
</protein>
<dbReference type="InterPro" id="IPR015590">
    <property type="entry name" value="Aldehyde_DH_dom"/>
</dbReference>
<dbReference type="EMBL" id="CP112887">
    <property type="protein sequence ID" value="WBW63850.1"/>
    <property type="molecule type" value="Genomic_DNA"/>
</dbReference>
<dbReference type="Gene3D" id="3.40.605.10">
    <property type="entry name" value="Aldehyde Dehydrogenase, Chain A, domain 1"/>
    <property type="match status" value="1"/>
</dbReference>
<keyword evidence="1" id="KW-0560">Oxidoreductase</keyword>
<dbReference type="GO" id="GO:0016491">
    <property type="term" value="F:oxidoreductase activity"/>
    <property type="evidence" value="ECO:0007669"/>
    <property type="project" value="UniProtKB-KW"/>
</dbReference>
<sequence length="43" mass="4780">MLVNTLEHEPQAPFGGFRQSGLGREMGKWGMQAYLEPKTVMVG</sequence>
<evidence type="ECO:0000259" key="2">
    <source>
        <dbReference type="Pfam" id="PF00171"/>
    </source>
</evidence>
<keyword evidence="4" id="KW-1185">Reference proteome</keyword>
<evidence type="ECO:0000313" key="3">
    <source>
        <dbReference type="EMBL" id="WBW63850.1"/>
    </source>
</evidence>
<evidence type="ECO:0000313" key="4">
    <source>
        <dbReference type="Proteomes" id="UP001210130"/>
    </source>
</evidence>
<dbReference type="AlphaFoldDB" id="A0AAJ5QY43"/>
<evidence type="ECO:0000256" key="1">
    <source>
        <dbReference type="ARBA" id="ARBA00023002"/>
    </source>
</evidence>
<feature type="domain" description="Aldehyde dehydrogenase" evidence="2">
    <location>
        <begin position="5"/>
        <end position="40"/>
    </location>
</feature>
<gene>
    <name evidence="3" type="ORF">OR613_07305</name>
</gene>
<accession>A0AAJ5QY43</accession>
<dbReference type="InterPro" id="IPR016161">
    <property type="entry name" value="Ald_DH/histidinol_DH"/>
</dbReference>
<dbReference type="Proteomes" id="UP001210130">
    <property type="component" value="Chromosome"/>
</dbReference>
<dbReference type="InterPro" id="IPR016162">
    <property type="entry name" value="Ald_DH_N"/>
</dbReference>
<dbReference type="SUPFAM" id="SSF53720">
    <property type="entry name" value="ALDH-like"/>
    <property type="match status" value="1"/>
</dbReference>
<name>A0AAJ5QY43_9ENTR</name>